<dbReference type="InParanoid" id="A0A554MX24"/>
<dbReference type="InterPro" id="IPR006059">
    <property type="entry name" value="SBP"/>
</dbReference>
<evidence type="ECO:0000313" key="2">
    <source>
        <dbReference type="Proteomes" id="UP000319894"/>
    </source>
</evidence>
<dbReference type="Proteomes" id="UP000319894">
    <property type="component" value="Unassembled WGS sequence"/>
</dbReference>
<dbReference type="PANTHER" id="PTHR43649">
    <property type="entry name" value="ARABINOSE-BINDING PROTEIN-RELATED"/>
    <property type="match status" value="1"/>
</dbReference>
<dbReference type="Pfam" id="PF13416">
    <property type="entry name" value="SBP_bac_8"/>
    <property type="match status" value="1"/>
</dbReference>
<dbReference type="EMBL" id="QMDX01000011">
    <property type="protein sequence ID" value="TSD09671.1"/>
    <property type="molecule type" value="Genomic_DNA"/>
</dbReference>
<evidence type="ECO:0000313" key="1">
    <source>
        <dbReference type="EMBL" id="TSD09671.1"/>
    </source>
</evidence>
<name>A0A554MX24_9EURY</name>
<comment type="caution">
    <text evidence="1">The sequence shown here is derived from an EMBL/GenBank/DDBJ whole genome shotgun (WGS) entry which is preliminary data.</text>
</comment>
<sequence>MKHNGKVTRRDVLSGGGAAIALGLAGCTQGTGDGGGQFGESDPLLTNDRWGKGETSLTYRTSEFYTPIEAESSQPAAAPALREQHEAWAEAHPEYRIEVAYPAFDQWKDDLVLDASQGNAPDGSTIDSSWVADFYEYLQPLNDYVDDIDDFFPFVREATVQDGDLLAAWKYTGCRCLYYRQDLIDSYGDGDPPRTWDDMLGLGQDIADGEDITPFMFRSEPFDNLPYFWGQGGELVDDNGAPVLDEDGNRQAMVNVLSFIQDLVETGVTPQRVANISDVEDLPREGRNDQLAMFIGNNDLIEREFKNVVEDDSWQRWQVAQIPMKEPDQFATGVGGWTEGAFIEGDGGKAAAMKDFISKFVEPDAMARYCAATNFLPTRESAYESEFYGEDAIEYQDTFRELLKDGVARPAVPIYSTIADEYGSAIERVVTDQAEPEEAVDRMITAVNEEYDG</sequence>
<gene>
    <name evidence="1" type="ORF">DP107_14985</name>
</gene>
<dbReference type="RefSeq" id="WP_144262957.1">
    <property type="nucleotide sequence ID" value="NZ_QMDX01000011.1"/>
</dbReference>
<dbReference type="PANTHER" id="PTHR43649:SF12">
    <property type="entry name" value="DIACETYLCHITOBIOSE BINDING PROTEIN DASA"/>
    <property type="match status" value="1"/>
</dbReference>
<accession>A0A554MX24</accession>
<dbReference type="InterPro" id="IPR050490">
    <property type="entry name" value="Bact_solute-bd_prot1"/>
</dbReference>
<reference evidence="1 2" key="1">
    <citation type="submission" date="2018-06" db="EMBL/GenBank/DDBJ databases">
        <title>Natronomonas sp. F16-60 a new haloarchaeon isolated from a solar saltern of Isla Cristina, Huelva, Spain.</title>
        <authorList>
            <person name="Duran-Viseras A."/>
            <person name="Sanchez-Porro C."/>
            <person name="Ventosa A."/>
        </authorList>
    </citation>
    <scope>NUCLEOTIDE SEQUENCE [LARGE SCALE GENOMIC DNA]</scope>
    <source>
        <strain evidence="1 2">F16-60</strain>
    </source>
</reference>
<dbReference type="AlphaFoldDB" id="A0A554MX24"/>
<protein>
    <submittedName>
        <fullName evidence="1">Twin-arginine translocation pathway signal protein</fullName>
    </submittedName>
</protein>
<dbReference type="PROSITE" id="PS51257">
    <property type="entry name" value="PROKAR_LIPOPROTEIN"/>
    <property type="match status" value="1"/>
</dbReference>
<dbReference type="SUPFAM" id="SSF53850">
    <property type="entry name" value="Periplasmic binding protein-like II"/>
    <property type="match status" value="1"/>
</dbReference>
<dbReference type="Gene3D" id="3.40.190.10">
    <property type="entry name" value="Periplasmic binding protein-like II"/>
    <property type="match status" value="2"/>
</dbReference>
<keyword evidence="2" id="KW-1185">Reference proteome</keyword>
<organism evidence="1 2">
    <name type="scientific">Haloglomus irregulare</name>
    <dbReference type="NCBI Taxonomy" id="2234134"/>
    <lineage>
        <taxon>Archaea</taxon>
        <taxon>Methanobacteriati</taxon>
        <taxon>Methanobacteriota</taxon>
        <taxon>Stenosarchaea group</taxon>
        <taxon>Halobacteria</taxon>
        <taxon>Halobacteriales</taxon>
        <taxon>Natronomonadaceae</taxon>
        <taxon>Haloglomus</taxon>
    </lineage>
</organism>
<dbReference type="OrthoDB" id="298910at2157"/>
<proteinExistence type="predicted"/>